<dbReference type="OrthoDB" id="5945798at2759"/>
<evidence type="ECO:0000259" key="6">
    <source>
        <dbReference type="PROSITE" id="PS50865"/>
    </source>
</evidence>
<organism evidence="7 8">
    <name type="scientific">Rhizoclosmatium globosum</name>
    <dbReference type="NCBI Taxonomy" id="329046"/>
    <lineage>
        <taxon>Eukaryota</taxon>
        <taxon>Fungi</taxon>
        <taxon>Fungi incertae sedis</taxon>
        <taxon>Chytridiomycota</taxon>
        <taxon>Chytridiomycota incertae sedis</taxon>
        <taxon>Chytridiomycetes</taxon>
        <taxon>Chytridiales</taxon>
        <taxon>Chytriomycetaceae</taxon>
        <taxon>Rhizoclosmatium</taxon>
    </lineage>
</organism>
<feature type="region of interest" description="Disordered" evidence="5">
    <location>
        <begin position="1"/>
        <end position="21"/>
    </location>
</feature>
<protein>
    <recommendedName>
        <fullName evidence="6">MYND-type domain-containing protein</fullName>
    </recommendedName>
</protein>
<keyword evidence="2 4" id="KW-0863">Zinc-finger</keyword>
<evidence type="ECO:0000256" key="4">
    <source>
        <dbReference type="PROSITE-ProRule" id="PRU00134"/>
    </source>
</evidence>
<dbReference type="Pfam" id="PF01753">
    <property type="entry name" value="zf-MYND"/>
    <property type="match status" value="1"/>
</dbReference>
<proteinExistence type="predicted"/>
<evidence type="ECO:0000256" key="1">
    <source>
        <dbReference type="ARBA" id="ARBA00022723"/>
    </source>
</evidence>
<reference evidence="7 8" key="1">
    <citation type="submission" date="2016-07" db="EMBL/GenBank/DDBJ databases">
        <title>Pervasive Adenine N6-methylation of Active Genes in Fungi.</title>
        <authorList>
            <consortium name="DOE Joint Genome Institute"/>
            <person name="Mondo S.J."/>
            <person name="Dannebaum R.O."/>
            <person name="Kuo R.C."/>
            <person name="Labutti K."/>
            <person name="Haridas S."/>
            <person name="Kuo A."/>
            <person name="Salamov A."/>
            <person name="Ahrendt S.R."/>
            <person name="Lipzen A."/>
            <person name="Sullivan W."/>
            <person name="Andreopoulos W.B."/>
            <person name="Clum A."/>
            <person name="Lindquist E."/>
            <person name="Daum C."/>
            <person name="Ramamoorthy G.K."/>
            <person name="Gryganskyi A."/>
            <person name="Culley D."/>
            <person name="Magnuson J.K."/>
            <person name="James T.Y."/>
            <person name="O'Malley M.A."/>
            <person name="Stajich J.E."/>
            <person name="Spatafora J.W."/>
            <person name="Visel A."/>
            <person name="Grigoriev I.V."/>
        </authorList>
    </citation>
    <scope>NUCLEOTIDE SEQUENCE [LARGE SCALE GENOMIC DNA]</scope>
    <source>
        <strain evidence="7 8">JEL800</strain>
    </source>
</reference>
<evidence type="ECO:0000313" key="8">
    <source>
        <dbReference type="Proteomes" id="UP000193642"/>
    </source>
</evidence>
<gene>
    <name evidence="7" type="ORF">BCR33DRAFT_787432</name>
</gene>
<keyword evidence="8" id="KW-1185">Reference proteome</keyword>
<accession>A0A1Y2C3A0</accession>
<dbReference type="Proteomes" id="UP000193642">
    <property type="component" value="Unassembled WGS sequence"/>
</dbReference>
<sequence length="460" mass="52741">MPQRKGKNRPQSKPSNAKLDPDNVIDTVMEWSKEEKYPELLLYGVQVLDSDSVSLPIKNKIINPMKDASQYCTAPANDPTSSLSKNCRNLRRKLEQTNADVNLRVSFLLIFYELCSSQELLLEAQTIIQNIHPDSPLTISEKRNLEQLKMQVSKDLILHPSKHARSLLKQGQERPLRDYVLAVWNELPPGLGIQRDSYIECFANTLNNTKAPITKEDIRFITDIAKHDTKEHIYHQSIGLYMAFQMSRILGKTVAHRLFHSIDLFQTILENENLSTDASADNNSDTDTTPESFFGVVSSMEYILEIKNKWLRMIHNTRNSYLSAVEPQFEGMWRIGFTCDGCGVVRERCDSFRKCGRCRRRYYCSVECQARHWGVGHRRSCRREGEFEVGDVGVVYGLRIEDGPQTMNGDVVRIEGVKGMECTVSLMLDGSDSAKYTLQMRNLWRLYSAEEWEETSGSMM</sequence>
<dbReference type="InterPro" id="IPR002893">
    <property type="entry name" value="Znf_MYND"/>
</dbReference>
<dbReference type="GO" id="GO:0008270">
    <property type="term" value="F:zinc ion binding"/>
    <property type="evidence" value="ECO:0007669"/>
    <property type="project" value="UniProtKB-KW"/>
</dbReference>
<evidence type="ECO:0000313" key="7">
    <source>
        <dbReference type="EMBL" id="ORY40785.1"/>
    </source>
</evidence>
<keyword evidence="3" id="KW-0862">Zinc</keyword>
<evidence type="ECO:0000256" key="5">
    <source>
        <dbReference type="SAM" id="MobiDB-lite"/>
    </source>
</evidence>
<name>A0A1Y2C3A0_9FUNG</name>
<feature type="domain" description="MYND-type" evidence="6">
    <location>
        <begin position="339"/>
        <end position="381"/>
    </location>
</feature>
<dbReference type="AlphaFoldDB" id="A0A1Y2C3A0"/>
<keyword evidence="1" id="KW-0479">Metal-binding</keyword>
<feature type="compositionally biased region" description="Basic residues" evidence="5">
    <location>
        <begin position="1"/>
        <end position="10"/>
    </location>
</feature>
<dbReference type="PROSITE" id="PS50865">
    <property type="entry name" value="ZF_MYND_2"/>
    <property type="match status" value="1"/>
</dbReference>
<comment type="caution">
    <text evidence="7">The sequence shown here is derived from an EMBL/GenBank/DDBJ whole genome shotgun (WGS) entry which is preliminary data.</text>
</comment>
<dbReference type="EMBL" id="MCGO01000034">
    <property type="protein sequence ID" value="ORY40785.1"/>
    <property type="molecule type" value="Genomic_DNA"/>
</dbReference>
<dbReference type="SUPFAM" id="SSF144232">
    <property type="entry name" value="HIT/MYND zinc finger-like"/>
    <property type="match status" value="1"/>
</dbReference>
<evidence type="ECO:0000256" key="3">
    <source>
        <dbReference type="ARBA" id="ARBA00022833"/>
    </source>
</evidence>
<dbReference type="PROSITE" id="PS01360">
    <property type="entry name" value="ZF_MYND_1"/>
    <property type="match status" value="1"/>
</dbReference>
<dbReference type="Gene3D" id="6.10.140.2220">
    <property type="match status" value="1"/>
</dbReference>
<evidence type="ECO:0000256" key="2">
    <source>
        <dbReference type="ARBA" id="ARBA00022771"/>
    </source>
</evidence>